<feature type="region of interest" description="Disordered" evidence="1">
    <location>
        <begin position="109"/>
        <end position="130"/>
    </location>
</feature>
<sequence length="130" mass="15281">MSAAGDRTKLKDFDQMYQLATNIGLEYNATGFEIFKIFETLIEYYTLREEEKQEFQKLKNYYTFTEQKTEKTIDVINYLHYLNHVMSLDANARQREQMANILETKGLSKEAIRRLNPDPAADPQEPESNN</sequence>
<dbReference type="EMBL" id="SNRW01033061">
    <property type="protein sequence ID" value="KAA6356379.1"/>
    <property type="molecule type" value="Genomic_DNA"/>
</dbReference>
<reference evidence="2 3" key="1">
    <citation type="submission" date="2019-03" db="EMBL/GenBank/DDBJ databases">
        <title>Single cell metagenomics reveals metabolic interactions within the superorganism composed of flagellate Streblomastix strix and complex community of Bacteroidetes bacteria on its surface.</title>
        <authorList>
            <person name="Treitli S.C."/>
            <person name="Kolisko M."/>
            <person name="Husnik F."/>
            <person name="Keeling P."/>
            <person name="Hampl V."/>
        </authorList>
    </citation>
    <scope>NUCLEOTIDE SEQUENCE [LARGE SCALE GENOMIC DNA]</scope>
    <source>
        <strain evidence="2">ST1C</strain>
    </source>
</reference>
<evidence type="ECO:0000256" key="1">
    <source>
        <dbReference type="SAM" id="MobiDB-lite"/>
    </source>
</evidence>
<protein>
    <submittedName>
        <fullName evidence="2">Uncharacterized protein</fullName>
    </submittedName>
</protein>
<evidence type="ECO:0000313" key="2">
    <source>
        <dbReference type="EMBL" id="KAA6356379.1"/>
    </source>
</evidence>
<dbReference type="Proteomes" id="UP000324800">
    <property type="component" value="Unassembled WGS sequence"/>
</dbReference>
<comment type="caution">
    <text evidence="2">The sequence shown here is derived from an EMBL/GenBank/DDBJ whole genome shotgun (WGS) entry which is preliminary data.</text>
</comment>
<dbReference type="AlphaFoldDB" id="A0A5J4TE22"/>
<name>A0A5J4TE22_9EUKA</name>
<gene>
    <name evidence="2" type="ORF">EZS28_048094</name>
</gene>
<evidence type="ECO:0000313" key="3">
    <source>
        <dbReference type="Proteomes" id="UP000324800"/>
    </source>
</evidence>
<organism evidence="2 3">
    <name type="scientific">Streblomastix strix</name>
    <dbReference type="NCBI Taxonomy" id="222440"/>
    <lineage>
        <taxon>Eukaryota</taxon>
        <taxon>Metamonada</taxon>
        <taxon>Preaxostyla</taxon>
        <taxon>Oxymonadida</taxon>
        <taxon>Streblomastigidae</taxon>
        <taxon>Streblomastix</taxon>
    </lineage>
</organism>
<proteinExistence type="predicted"/>
<accession>A0A5J4TE22</accession>